<sequence length="61" mass="7193">MMSYFSIHMSRLILGVLFFPASSNDCCHIFFARLGMRSRIRLRLAILSCLNYFPIMFELLQ</sequence>
<accession>A0A0A9EX50</accession>
<protein>
    <submittedName>
        <fullName evidence="1">Light-mediated development protein DET1</fullName>
    </submittedName>
</protein>
<dbReference type="AlphaFoldDB" id="A0A0A9EX50"/>
<reference evidence="1" key="2">
    <citation type="journal article" date="2015" name="Data Brief">
        <title>Shoot transcriptome of the giant reed, Arundo donax.</title>
        <authorList>
            <person name="Barrero R.A."/>
            <person name="Guerrero F.D."/>
            <person name="Moolhuijzen P."/>
            <person name="Goolsby J.A."/>
            <person name="Tidwell J."/>
            <person name="Bellgard S.E."/>
            <person name="Bellgard M.I."/>
        </authorList>
    </citation>
    <scope>NUCLEOTIDE SEQUENCE</scope>
    <source>
        <tissue evidence="1">Shoot tissue taken approximately 20 cm above the soil surface</tissue>
    </source>
</reference>
<dbReference type="EMBL" id="GBRH01194347">
    <property type="protein sequence ID" value="JAE03549.1"/>
    <property type="molecule type" value="Transcribed_RNA"/>
</dbReference>
<organism evidence="1">
    <name type="scientific">Arundo donax</name>
    <name type="common">Giant reed</name>
    <name type="synonym">Donax arundinaceus</name>
    <dbReference type="NCBI Taxonomy" id="35708"/>
    <lineage>
        <taxon>Eukaryota</taxon>
        <taxon>Viridiplantae</taxon>
        <taxon>Streptophyta</taxon>
        <taxon>Embryophyta</taxon>
        <taxon>Tracheophyta</taxon>
        <taxon>Spermatophyta</taxon>
        <taxon>Magnoliopsida</taxon>
        <taxon>Liliopsida</taxon>
        <taxon>Poales</taxon>
        <taxon>Poaceae</taxon>
        <taxon>PACMAD clade</taxon>
        <taxon>Arundinoideae</taxon>
        <taxon>Arundineae</taxon>
        <taxon>Arundo</taxon>
    </lineage>
</organism>
<name>A0A0A9EX50_ARUDO</name>
<proteinExistence type="predicted"/>
<reference evidence="1" key="1">
    <citation type="submission" date="2014-09" db="EMBL/GenBank/DDBJ databases">
        <authorList>
            <person name="Magalhaes I.L.F."/>
            <person name="Oliveira U."/>
            <person name="Santos F.R."/>
            <person name="Vidigal T.H.D.A."/>
            <person name="Brescovit A.D."/>
            <person name="Santos A.J."/>
        </authorList>
    </citation>
    <scope>NUCLEOTIDE SEQUENCE</scope>
    <source>
        <tissue evidence="1">Shoot tissue taken approximately 20 cm above the soil surface</tissue>
    </source>
</reference>
<evidence type="ECO:0000313" key="1">
    <source>
        <dbReference type="EMBL" id="JAE03549.1"/>
    </source>
</evidence>